<dbReference type="GO" id="GO:0005524">
    <property type="term" value="F:ATP binding"/>
    <property type="evidence" value="ECO:0007669"/>
    <property type="project" value="UniProtKB-UniRule"/>
</dbReference>
<evidence type="ECO:0000256" key="8">
    <source>
        <dbReference type="ARBA" id="ARBA00023277"/>
    </source>
</evidence>
<dbReference type="PANTHER" id="PTHR10584">
    <property type="entry name" value="SUGAR KINASE"/>
    <property type="match status" value="1"/>
</dbReference>
<feature type="binding site" evidence="9">
    <location>
        <position position="235"/>
    </location>
    <ligand>
        <name>K(+)</name>
        <dbReference type="ChEBI" id="CHEBI:29103"/>
    </ligand>
</feature>
<dbReference type="RefSeq" id="WP_227322468.1">
    <property type="nucleotide sequence ID" value="NZ_JAESVB010000008.1"/>
</dbReference>
<evidence type="ECO:0000256" key="3">
    <source>
        <dbReference type="ARBA" id="ARBA00022741"/>
    </source>
</evidence>
<keyword evidence="2 9" id="KW-0479">Metal-binding</keyword>
<dbReference type="InterPro" id="IPR011877">
    <property type="entry name" value="Ribokinase"/>
</dbReference>
<keyword evidence="12" id="KW-1185">Reference proteome</keyword>
<feature type="binding site" evidence="9">
    <location>
        <position position="237"/>
    </location>
    <ligand>
        <name>K(+)</name>
        <dbReference type="ChEBI" id="CHEBI:29103"/>
    </ligand>
</feature>
<evidence type="ECO:0000313" key="11">
    <source>
        <dbReference type="EMBL" id="MCB8876809.1"/>
    </source>
</evidence>
<reference evidence="11" key="1">
    <citation type="journal article" date="2021" name="Microorganisms">
        <title>Acidisoma silvae sp. nov. and Acidisomacellulosilytica sp. nov., Two Acidophilic Bacteria Isolated from Decaying Wood, Hydrolyzing Cellulose and Producing Poly-3-hydroxybutyrate.</title>
        <authorList>
            <person name="Mieszkin S."/>
            <person name="Pouder E."/>
            <person name="Uroz S."/>
            <person name="Simon-Colin C."/>
            <person name="Alain K."/>
        </authorList>
    </citation>
    <scope>NUCLEOTIDE SEQUENCE</scope>
    <source>
        <strain evidence="11">HW T2.11</strain>
    </source>
</reference>
<reference evidence="11" key="2">
    <citation type="submission" date="2021-01" db="EMBL/GenBank/DDBJ databases">
        <authorList>
            <person name="Mieszkin S."/>
            <person name="Pouder E."/>
            <person name="Alain K."/>
        </authorList>
    </citation>
    <scope>NUCLEOTIDE SEQUENCE</scope>
    <source>
        <strain evidence="11">HW T2.11</strain>
    </source>
</reference>
<keyword evidence="9" id="KW-0963">Cytoplasm</keyword>
<dbReference type="CDD" id="cd01174">
    <property type="entry name" value="ribokinase"/>
    <property type="match status" value="1"/>
</dbReference>
<feature type="binding site" evidence="9">
    <location>
        <position position="276"/>
    </location>
    <ligand>
        <name>K(+)</name>
        <dbReference type="ChEBI" id="CHEBI:29103"/>
    </ligand>
</feature>
<feature type="binding site" evidence="9">
    <location>
        <position position="179"/>
    </location>
    <ligand>
        <name>ATP</name>
        <dbReference type="ChEBI" id="CHEBI:30616"/>
    </ligand>
</feature>
<evidence type="ECO:0000256" key="4">
    <source>
        <dbReference type="ARBA" id="ARBA00022777"/>
    </source>
</evidence>
<comment type="catalytic activity">
    <reaction evidence="9">
        <text>D-ribose + ATP = D-ribose 5-phosphate + ADP + H(+)</text>
        <dbReference type="Rhea" id="RHEA:13697"/>
        <dbReference type="ChEBI" id="CHEBI:15378"/>
        <dbReference type="ChEBI" id="CHEBI:30616"/>
        <dbReference type="ChEBI" id="CHEBI:47013"/>
        <dbReference type="ChEBI" id="CHEBI:78346"/>
        <dbReference type="ChEBI" id="CHEBI:456216"/>
        <dbReference type="EC" id="2.7.1.15"/>
    </reaction>
</comment>
<organism evidence="11 12">
    <name type="scientific">Acidisoma silvae</name>
    <dbReference type="NCBI Taxonomy" id="2802396"/>
    <lineage>
        <taxon>Bacteria</taxon>
        <taxon>Pseudomonadati</taxon>
        <taxon>Pseudomonadota</taxon>
        <taxon>Alphaproteobacteria</taxon>
        <taxon>Acetobacterales</taxon>
        <taxon>Acidocellaceae</taxon>
        <taxon>Acidisoma</taxon>
    </lineage>
</organism>
<dbReference type="EC" id="2.7.1.15" evidence="9"/>
<evidence type="ECO:0000256" key="1">
    <source>
        <dbReference type="ARBA" id="ARBA00022679"/>
    </source>
</evidence>
<feature type="domain" description="Carbohydrate kinase PfkB" evidence="10">
    <location>
        <begin position="2"/>
        <end position="283"/>
    </location>
</feature>
<comment type="function">
    <text evidence="9">Catalyzes the phosphorylation of ribose at O-5 in a reaction requiring ATP and magnesium. The resulting D-ribose-5-phosphate can then be used either for sythesis of nucleotides, histidine, and tryptophan, or as a component of the pentose phosphate pathway.</text>
</comment>
<dbReference type="GO" id="GO:0004747">
    <property type="term" value="F:ribokinase activity"/>
    <property type="evidence" value="ECO:0007669"/>
    <property type="project" value="UniProtKB-UniRule"/>
</dbReference>
<feature type="binding site" evidence="9">
    <location>
        <begin position="11"/>
        <end position="13"/>
    </location>
    <ligand>
        <name>substrate</name>
    </ligand>
</feature>
<comment type="pathway">
    <text evidence="9">Carbohydrate metabolism; D-ribose degradation; D-ribose 5-phosphate from beta-D-ribopyranose: step 2/2.</text>
</comment>
<comment type="subcellular location">
    <subcellularLocation>
        <location evidence="9">Cytoplasm</location>
    </subcellularLocation>
</comment>
<sequence length="296" mass="29900">MSLVYVLGNAGMDLSLGMARLPAPGETLVAHDVARAPGGKGLNQAVTAGRAGAQVIFAAPIGRDSDAAQLKAVLAQEPLTFEAIALDQPTDLSVIMVTPEGENCIATAGLAADGLDVAAAEQFARRAGPDDWLLLQGNLSLAATKAAMRATPGRVIFNTAPLRWPVAELLPFCDVVIANSVETAEITGCEGTAAATRMQTMGARCVIITLGSAGAVLATADGLCTLPAPKVVALDTTGAGDTLCGVLAAALARGNSLLEALQFGQSAAAETVTRAGAYAALPSAEDLKRLGSALRK</sequence>
<dbReference type="Gene3D" id="3.40.1190.20">
    <property type="match status" value="1"/>
</dbReference>
<protein>
    <recommendedName>
        <fullName evidence="9">Ribokinase</fullName>
        <shortName evidence="9">RK</shortName>
        <ecNumber evidence="9">2.7.1.15</ecNumber>
    </recommendedName>
</protein>
<comment type="subunit">
    <text evidence="9">Homodimer.</text>
</comment>
<feature type="binding site" evidence="9">
    <location>
        <position position="274"/>
    </location>
    <ligand>
        <name>K(+)</name>
        <dbReference type="ChEBI" id="CHEBI:29103"/>
    </ligand>
</feature>
<gene>
    <name evidence="9" type="primary">rbsK</name>
    <name evidence="11" type="ORF">ASILVAE211_16575</name>
</gene>
<comment type="activity regulation">
    <text evidence="9">Activated by a monovalent cation that binds near, but not in, the active site. The most likely occupant of the site in vivo is potassium. Ion binding induces a conformational change that may alter substrate affinity.</text>
</comment>
<name>A0A964E055_9PROT</name>
<dbReference type="GO" id="GO:0019303">
    <property type="term" value="P:D-ribose catabolic process"/>
    <property type="evidence" value="ECO:0007669"/>
    <property type="project" value="UniProtKB-UniRule"/>
</dbReference>
<dbReference type="SUPFAM" id="SSF53613">
    <property type="entry name" value="Ribokinase-like"/>
    <property type="match status" value="1"/>
</dbReference>
<comment type="similarity">
    <text evidence="9">Belongs to the carbohydrate kinase PfkB family. Ribokinase subfamily.</text>
</comment>
<evidence type="ECO:0000313" key="12">
    <source>
        <dbReference type="Proteomes" id="UP000708298"/>
    </source>
</evidence>
<feature type="binding site" evidence="9">
    <location>
        <position position="271"/>
    </location>
    <ligand>
        <name>K(+)</name>
        <dbReference type="ChEBI" id="CHEBI:29103"/>
    </ligand>
</feature>
<dbReference type="InterPro" id="IPR011611">
    <property type="entry name" value="PfkB_dom"/>
</dbReference>
<dbReference type="GO" id="GO:0005829">
    <property type="term" value="C:cytosol"/>
    <property type="evidence" value="ECO:0007669"/>
    <property type="project" value="TreeGrafter"/>
</dbReference>
<evidence type="ECO:0000259" key="10">
    <source>
        <dbReference type="Pfam" id="PF00294"/>
    </source>
</evidence>
<proteinExistence type="inferred from homology"/>
<dbReference type="Pfam" id="PF00294">
    <property type="entry name" value="PfkB"/>
    <property type="match status" value="1"/>
</dbReference>
<keyword evidence="3 9" id="KW-0547">Nucleotide-binding</keyword>
<dbReference type="InterPro" id="IPR029056">
    <property type="entry name" value="Ribokinase-like"/>
</dbReference>
<comment type="caution">
    <text evidence="11">The sequence shown here is derived from an EMBL/GenBank/DDBJ whole genome shotgun (WGS) entry which is preliminary data.</text>
</comment>
<feature type="binding site" evidence="9">
    <location>
        <begin position="39"/>
        <end position="43"/>
    </location>
    <ligand>
        <name>substrate</name>
    </ligand>
</feature>
<feature type="binding site" evidence="9">
    <location>
        <begin position="209"/>
        <end position="214"/>
    </location>
    <ligand>
        <name>ATP</name>
        <dbReference type="ChEBI" id="CHEBI:30616"/>
    </ligand>
</feature>
<accession>A0A964E055</accession>
<keyword evidence="7 9" id="KW-0630">Potassium</keyword>
<feature type="binding site" evidence="9">
    <location>
        <position position="241"/>
    </location>
    <ligand>
        <name>substrate</name>
    </ligand>
</feature>
<evidence type="ECO:0000256" key="2">
    <source>
        <dbReference type="ARBA" id="ARBA00022723"/>
    </source>
</evidence>
<keyword evidence="5 9" id="KW-0067">ATP-binding</keyword>
<comment type="cofactor">
    <cofactor evidence="9">
        <name>Mg(2+)</name>
        <dbReference type="ChEBI" id="CHEBI:18420"/>
    </cofactor>
    <text evidence="9">Requires a divalent cation, most likely magnesium in vivo, as an electrophilic catalyst to aid phosphoryl group transfer. It is the chelate of the metal and the nucleotide that is the actual substrate.</text>
</comment>
<comment type="caution">
    <text evidence="9">Lacks conserved residue(s) required for the propagation of feature annotation.</text>
</comment>
<evidence type="ECO:0000256" key="7">
    <source>
        <dbReference type="ARBA" id="ARBA00022958"/>
    </source>
</evidence>
<dbReference type="HAMAP" id="MF_01987">
    <property type="entry name" value="Ribokinase"/>
    <property type="match status" value="1"/>
</dbReference>
<keyword evidence="1 9" id="KW-0808">Transferase</keyword>
<dbReference type="Proteomes" id="UP000708298">
    <property type="component" value="Unassembled WGS sequence"/>
</dbReference>
<dbReference type="PRINTS" id="PR00990">
    <property type="entry name" value="RIBOKINASE"/>
</dbReference>
<keyword evidence="4 9" id="KW-0418">Kinase</keyword>
<feature type="active site" description="Proton acceptor" evidence="9">
    <location>
        <position position="241"/>
    </location>
</feature>
<dbReference type="GO" id="GO:0046872">
    <property type="term" value="F:metal ion binding"/>
    <property type="evidence" value="ECO:0007669"/>
    <property type="project" value="UniProtKB-KW"/>
</dbReference>
<dbReference type="PANTHER" id="PTHR10584:SF166">
    <property type="entry name" value="RIBOKINASE"/>
    <property type="match status" value="1"/>
</dbReference>
<evidence type="ECO:0000256" key="9">
    <source>
        <dbReference type="HAMAP-Rule" id="MF_01987"/>
    </source>
</evidence>
<evidence type="ECO:0000256" key="5">
    <source>
        <dbReference type="ARBA" id="ARBA00022840"/>
    </source>
</evidence>
<dbReference type="EMBL" id="JAESVB010000008">
    <property type="protein sequence ID" value="MCB8876809.1"/>
    <property type="molecule type" value="Genomic_DNA"/>
</dbReference>
<feature type="binding site" evidence="9">
    <location>
        <begin position="240"/>
        <end position="241"/>
    </location>
    <ligand>
        <name>ATP</name>
        <dbReference type="ChEBI" id="CHEBI:30616"/>
    </ligand>
</feature>
<dbReference type="AlphaFoldDB" id="A0A964E055"/>
<dbReference type="InterPro" id="IPR002139">
    <property type="entry name" value="Ribo/fructo_kinase"/>
</dbReference>
<evidence type="ECO:0000256" key="6">
    <source>
        <dbReference type="ARBA" id="ARBA00022842"/>
    </source>
</evidence>
<keyword evidence="8 9" id="KW-0119">Carbohydrate metabolism</keyword>
<keyword evidence="6 9" id="KW-0460">Magnesium</keyword>